<dbReference type="OrthoDB" id="5119144at2759"/>
<dbReference type="EMBL" id="KZ678590">
    <property type="protein sequence ID" value="PSR78819.1"/>
    <property type="molecule type" value="Genomic_DNA"/>
</dbReference>
<feature type="compositionally biased region" description="Polar residues" evidence="1">
    <location>
        <begin position="1"/>
        <end position="12"/>
    </location>
</feature>
<evidence type="ECO:0000313" key="3">
    <source>
        <dbReference type="Proteomes" id="UP000241462"/>
    </source>
</evidence>
<protein>
    <submittedName>
        <fullName evidence="2">Uncharacterized protein</fullName>
    </submittedName>
</protein>
<feature type="region of interest" description="Disordered" evidence="1">
    <location>
        <begin position="106"/>
        <end position="170"/>
    </location>
</feature>
<reference evidence="2 3" key="1">
    <citation type="journal article" date="2018" name="Mycol. Prog.">
        <title>Coniella lustricola, a new species from submerged detritus.</title>
        <authorList>
            <person name="Raudabaugh D.B."/>
            <person name="Iturriaga T."/>
            <person name="Carver A."/>
            <person name="Mondo S."/>
            <person name="Pangilinan J."/>
            <person name="Lipzen A."/>
            <person name="He G."/>
            <person name="Amirebrahimi M."/>
            <person name="Grigoriev I.V."/>
            <person name="Miller A.N."/>
        </authorList>
    </citation>
    <scope>NUCLEOTIDE SEQUENCE [LARGE SCALE GENOMIC DNA]</scope>
    <source>
        <strain evidence="2 3">B22-T-1</strain>
    </source>
</reference>
<dbReference type="Proteomes" id="UP000241462">
    <property type="component" value="Unassembled WGS sequence"/>
</dbReference>
<gene>
    <name evidence="2" type="ORF">BD289DRAFT_485834</name>
</gene>
<organism evidence="2 3">
    <name type="scientific">Coniella lustricola</name>
    <dbReference type="NCBI Taxonomy" id="2025994"/>
    <lineage>
        <taxon>Eukaryota</taxon>
        <taxon>Fungi</taxon>
        <taxon>Dikarya</taxon>
        <taxon>Ascomycota</taxon>
        <taxon>Pezizomycotina</taxon>
        <taxon>Sordariomycetes</taxon>
        <taxon>Sordariomycetidae</taxon>
        <taxon>Diaporthales</taxon>
        <taxon>Schizoparmaceae</taxon>
        <taxon>Coniella</taxon>
    </lineage>
</organism>
<evidence type="ECO:0000313" key="2">
    <source>
        <dbReference type="EMBL" id="PSR78819.1"/>
    </source>
</evidence>
<sequence length="170" mass="18577">MLAWGSRNSRASASGPDDMPSQPLRHLIAQIYKRRTSLALKSSLPISSTAASTASNNITKKAKAKAFSIIFTLPTSTFTTTLPDFQIITTMAVYSTSFVTERPMLYGRSGYNNKPTNGDDDDSKNQGRSGYNNKPNGDDDEDKNQGRSGYNSKPDGSDDDQDNKKSFNFA</sequence>
<dbReference type="InParanoid" id="A0A2T2ZX44"/>
<evidence type="ECO:0000256" key="1">
    <source>
        <dbReference type="SAM" id="MobiDB-lite"/>
    </source>
</evidence>
<proteinExistence type="predicted"/>
<accession>A0A2T2ZX44</accession>
<keyword evidence="3" id="KW-1185">Reference proteome</keyword>
<dbReference type="AlphaFoldDB" id="A0A2T2ZX44"/>
<feature type="compositionally biased region" description="Polar residues" evidence="1">
    <location>
        <begin position="126"/>
        <end position="135"/>
    </location>
</feature>
<name>A0A2T2ZX44_9PEZI</name>
<feature type="region of interest" description="Disordered" evidence="1">
    <location>
        <begin position="1"/>
        <end position="22"/>
    </location>
</feature>